<keyword evidence="7" id="KW-0805">Transcription regulation</keyword>
<keyword evidence="9" id="KW-0804">Transcription</keyword>
<dbReference type="EMBL" id="RWIC01000002">
    <property type="protein sequence ID" value="TKC53714.1"/>
    <property type="molecule type" value="Genomic_DNA"/>
</dbReference>
<evidence type="ECO:0000256" key="6">
    <source>
        <dbReference type="ARBA" id="ARBA00022833"/>
    </source>
</evidence>
<dbReference type="PANTHER" id="PTHR24393:SF143">
    <property type="entry name" value="ENDOTHELIAL ZINC FINGER PROTEIN INDUCED BY TUMOR NECROSIS FACTOR ALPHA"/>
    <property type="match status" value="1"/>
</dbReference>
<comment type="similarity">
    <text evidence="2">Belongs to the krueppel C2H2-type zinc-finger protein family.</text>
</comment>
<dbReference type="Pfam" id="PF00096">
    <property type="entry name" value="zf-C2H2"/>
    <property type="match status" value="8"/>
</dbReference>
<name>A0A4U1FUP0_MONMO</name>
<dbReference type="GO" id="GO:0000978">
    <property type="term" value="F:RNA polymerase II cis-regulatory region sequence-specific DNA binding"/>
    <property type="evidence" value="ECO:0007669"/>
    <property type="project" value="TreeGrafter"/>
</dbReference>
<dbReference type="GO" id="GO:0008270">
    <property type="term" value="F:zinc ion binding"/>
    <property type="evidence" value="ECO:0007669"/>
    <property type="project" value="UniProtKB-KW"/>
</dbReference>
<feature type="domain" description="C2H2-type" evidence="12">
    <location>
        <begin position="480"/>
        <end position="507"/>
    </location>
</feature>
<evidence type="ECO:0000256" key="3">
    <source>
        <dbReference type="ARBA" id="ARBA00022723"/>
    </source>
</evidence>
<keyword evidence="3" id="KW-0479">Metal-binding</keyword>
<dbReference type="FunFam" id="3.30.160.60:FF:002357">
    <property type="entry name" value="Zinc finger protein 782"/>
    <property type="match status" value="2"/>
</dbReference>
<dbReference type="FunFam" id="3.30.160.60:FF:002254">
    <property type="entry name" value="Zinc finger protein 540"/>
    <property type="match status" value="1"/>
</dbReference>
<feature type="domain" description="C2H2-type" evidence="12">
    <location>
        <begin position="564"/>
        <end position="591"/>
    </location>
</feature>
<feature type="domain" description="C2H2-type" evidence="12">
    <location>
        <begin position="229"/>
        <end position="256"/>
    </location>
</feature>
<dbReference type="SMART" id="SM00355">
    <property type="entry name" value="ZnF_C2H2"/>
    <property type="match status" value="9"/>
</dbReference>
<feature type="domain" description="C2H2-type" evidence="12">
    <location>
        <begin position="424"/>
        <end position="451"/>
    </location>
</feature>
<proteinExistence type="inferred from homology"/>
<evidence type="ECO:0000256" key="2">
    <source>
        <dbReference type="ARBA" id="ARBA00006991"/>
    </source>
</evidence>
<evidence type="ECO:0000256" key="8">
    <source>
        <dbReference type="ARBA" id="ARBA00023125"/>
    </source>
</evidence>
<dbReference type="FunFam" id="3.30.160.60:FF:000100">
    <property type="entry name" value="Zinc finger 45-like"/>
    <property type="match status" value="1"/>
</dbReference>
<feature type="domain" description="C2H2-type" evidence="12">
    <location>
        <begin position="536"/>
        <end position="563"/>
    </location>
</feature>
<dbReference type="FunFam" id="3.30.160.60:FF:001772">
    <property type="entry name" value="Uncharacterized protein"/>
    <property type="match status" value="1"/>
</dbReference>
<keyword evidence="6" id="KW-0862">Zinc</keyword>
<comment type="caution">
    <text evidence="13">The sequence shown here is derived from an EMBL/GenBank/DDBJ whole genome shotgun (WGS) entry which is preliminary data.</text>
</comment>
<evidence type="ECO:0000313" key="14">
    <source>
        <dbReference type="Proteomes" id="UP000308365"/>
    </source>
</evidence>
<dbReference type="PROSITE" id="PS50157">
    <property type="entry name" value="ZINC_FINGER_C2H2_2"/>
    <property type="match status" value="9"/>
</dbReference>
<feature type="domain" description="C2H2-type" evidence="12">
    <location>
        <begin position="508"/>
        <end position="535"/>
    </location>
</feature>
<keyword evidence="10" id="KW-0539">Nucleus</keyword>
<keyword evidence="4" id="KW-0677">Repeat</keyword>
<evidence type="ECO:0000256" key="10">
    <source>
        <dbReference type="ARBA" id="ARBA00023242"/>
    </source>
</evidence>
<keyword evidence="8" id="KW-0238">DNA-binding</keyword>
<dbReference type="FunFam" id="3.30.160.60:FF:000781">
    <property type="entry name" value="zinc finger protein 205 isoform X1"/>
    <property type="match status" value="2"/>
</dbReference>
<evidence type="ECO:0000256" key="9">
    <source>
        <dbReference type="ARBA" id="ARBA00023163"/>
    </source>
</evidence>
<sequence length="727" mass="82236">MILQLGRKKKLWVMEPEAQGAGCSGHGNQNEIETLQEAGLRQLLHEGLMCWQIWEQFTSKLTRTQDSIINLQGKKLPKQDDSSCEAWSGESTQLPEDENYVGKLQGESSTSIKNQESPTQTSWDFWRKMYLRESQNYQSRCQQIDIKDKLCQCDHCVMRRISHHHGNQEVHKSEKACGHNDHGKDFVKNTSQHSIIHSGEQTSDETGKGVSLGYDVELHQQLRVGEKPHVCSECGKGTTYNSVFHIHYSVHRGGKHSGNDECGVDLGQSSHPETHQRVNPGEKPYRSGVCAAESFNQNSSLPTHEPIHPGENLCRSGRCGKGSSHSLDLNSHCVDNTGEKSWKCELCGKGFNETSQIQARQTAYPQGKTSKWKAYDRIFSQSSGPLQRVHTGEKPYKCKVCGKDFSKASNLQAHQRIHTGEKPYQCDVCNKSFSRNSHLQAHQRVHTGEKPYRCDTCGKDFSQISHLQAHQRVHTGEKPYRCDTCGKGFSQSSHLQDHQRVHTGEKPYTCDVCGKGFSWSSHLQAHQRVHTGEKPYKCEECGKGFIWNSYLHVHQRIHTGEKPYKCGMCGKSFSQTSHLQAHRRVHTGEKPYKCFDCGKGFSKSSCLQVHQRVHSGDQSSTCRGEHWREILKCGKTGKCFFKFGSSDIPQVHLVFTQEGGLTNPHGREASIYRKKILRTSCETHSSEVHEEKKTIYIVCTGGQKFYTYGQYLTCQGSIENQMPLCIF</sequence>
<dbReference type="InterPro" id="IPR013087">
    <property type="entry name" value="Znf_C2H2_type"/>
</dbReference>
<dbReference type="FunFam" id="3.30.160.60:FF:001534">
    <property type="entry name" value="zinc finger protein 227 isoform X1"/>
    <property type="match status" value="1"/>
</dbReference>
<keyword evidence="5 11" id="KW-0863">Zinc-finger</keyword>
<dbReference type="FunFam" id="3.30.160.60:FF:002343">
    <property type="entry name" value="Zinc finger protein 33A"/>
    <property type="match status" value="1"/>
</dbReference>
<comment type="subcellular location">
    <subcellularLocation>
        <location evidence="1">Nucleus</location>
    </subcellularLocation>
</comment>
<evidence type="ECO:0000313" key="13">
    <source>
        <dbReference type="EMBL" id="TKC53714.1"/>
    </source>
</evidence>
<evidence type="ECO:0000256" key="7">
    <source>
        <dbReference type="ARBA" id="ARBA00023015"/>
    </source>
</evidence>
<gene>
    <name evidence="13" type="ORF">EI555_018457</name>
</gene>
<dbReference type="PANTHER" id="PTHR24393">
    <property type="entry name" value="ZINC FINGER PROTEIN"/>
    <property type="match status" value="1"/>
</dbReference>
<feature type="domain" description="C2H2-type" evidence="12">
    <location>
        <begin position="592"/>
        <end position="619"/>
    </location>
</feature>
<dbReference type="Gene3D" id="3.30.160.60">
    <property type="entry name" value="Classic Zinc Finger"/>
    <property type="match status" value="11"/>
</dbReference>
<evidence type="ECO:0000259" key="12">
    <source>
        <dbReference type="PROSITE" id="PS50157"/>
    </source>
</evidence>
<protein>
    <recommendedName>
        <fullName evidence="12">C2H2-type domain-containing protein</fullName>
    </recommendedName>
</protein>
<dbReference type="GO" id="GO:0001228">
    <property type="term" value="F:DNA-binding transcription activator activity, RNA polymerase II-specific"/>
    <property type="evidence" value="ECO:0007669"/>
    <property type="project" value="TreeGrafter"/>
</dbReference>
<accession>A0A4U1FUP0</accession>
<reference evidence="14" key="1">
    <citation type="journal article" date="2019" name="IScience">
        <title>Narwhal Genome Reveals Long-Term Low Genetic Diversity despite Current Large Abundance Size.</title>
        <authorList>
            <person name="Westbury M.V."/>
            <person name="Petersen B."/>
            <person name="Garde E."/>
            <person name="Heide-Jorgensen M.P."/>
            <person name="Lorenzen E.D."/>
        </authorList>
    </citation>
    <scope>NUCLEOTIDE SEQUENCE [LARGE SCALE GENOMIC DNA]</scope>
</reference>
<dbReference type="SUPFAM" id="SSF57667">
    <property type="entry name" value="beta-beta-alpha zinc fingers"/>
    <property type="match status" value="7"/>
</dbReference>
<dbReference type="PROSITE" id="PS00028">
    <property type="entry name" value="ZINC_FINGER_C2H2_1"/>
    <property type="match status" value="8"/>
</dbReference>
<dbReference type="AlphaFoldDB" id="A0A4U1FUP0"/>
<dbReference type="GO" id="GO:0005634">
    <property type="term" value="C:nucleus"/>
    <property type="evidence" value="ECO:0007669"/>
    <property type="project" value="UniProtKB-SubCell"/>
</dbReference>
<evidence type="ECO:0000256" key="4">
    <source>
        <dbReference type="ARBA" id="ARBA00022737"/>
    </source>
</evidence>
<feature type="domain" description="C2H2-type" evidence="12">
    <location>
        <begin position="396"/>
        <end position="423"/>
    </location>
</feature>
<evidence type="ECO:0000256" key="1">
    <source>
        <dbReference type="ARBA" id="ARBA00004123"/>
    </source>
</evidence>
<dbReference type="InterPro" id="IPR036236">
    <property type="entry name" value="Znf_C2H2_sf"/>
</dbReference>
<feature type="domain" description="C2H2-type" evidence="12">
    <location>
        <begin position="452"/>
        <end position="479"/>
    </location>
</feature>
<evidence type="ECO:0000256" key="5">
    <source>
        <dbReference type="ARBA" id="ARBA00022771"/>
    </source>
</evidence>
<organism evidence="13 14">
    <name type="scientific">Monodon monoceros</name>
    <name type="common">Narwhal</name>
    <name type="synonym">Ceratodon monodon</name>
    <dbReference type="NCBI Taxonomy" id="40151"/>
    <lineage>
        <taxon>Eukaryota</taxon>
        <taxon>Metazoa</taxon>
        <taxon>Chordata</taxon>
        <taxon>Craniata</taxon>
        <taxon>Vertebrata</taxon>
        <taxon>Euteleostomi</taxon>
        <taxon>Mammalia</taxon>
        <taxon>Eutheria</taxon>
        <taxon>Laurasiatheria</taxon>
        <taxon>Artiodactyla</taxon>
        <taxon>Whippomorpha</taxon>
        <taxon>Cetacea</taxon>
        <taxon>Odontoceti</taxon>
        <taxon>Monodontidae</taxon>
        <taxon>Monodon</taxon>
    </lineage>
</organism>
<evidence type="ECO:0000256" key="11">
    <source>
        <dbReference type="PROSITE-ProRule" id="PRU00042"/>
    </source>
</evidence>
<dbReference type="Proteomes" id="UP000308365">
    <property type="component" value="Unassembled WGS sequence"/>
</dbReference>